<organism evidence="2 3">
    <name type="scientific">Zea mays</name>
    <name type="common">Maize</name>
    <dbReference type="NCBI Taxonomy" id="4577"/>
    <lineage>
        <taxon>Eukaryota</taxon>
        <taxon>Viridiplantae</taxon>
        <taxon>Streptophyta</taxon>
        <taxon>Embryophyta</taxon>
        <taxon>Tracheophyta</taxon>
        <taxon>Spermatophyta</taxon>
        <taxon>Magnoliopsida</taxon>
        <taxon>Liliopsida</taxon>
        <taxon>Poales</taxon>
        <taxon>Poaceae</taxon>
        <taxon>PACMAD clade</taxon>
        <taxon>Panicoideae</taxon>
        <taxon>Andropogonodae</taxon>
        <taxon>Andropogoneae</taxon>
        <taxon>Tripsacinae</taxon>
        <taxon>Zea</taxon>
    </lineage>
</organism>
<dbReference type="AlphaFoldDB" id="A0A804MUJ8"/>
<accession>A0A804MUJ8</accession>
<dbReference type="PROSITE" id="PS50076">
    <property type="entry name" value="DNAJ_2"/>
    <property type="match status" value="1"/>
</dbReference>
<evidence type="ECO:0000313" key="3">
    <source>
        <dbReference type="Proteomes" id="UP000007305"/>
    </source>
</evidence>
<dbReference type="GO" id="GO:0005783">
    <property type="term" value="C:endoplasmic reticulum"/>
    <property type="evidence" value="ECO:0007669"/>
    <property type="project" value="UniProtKB-ARBA"/>
</dbReference>
<proteinExistence type="predicted"/>
<dbReference type="GeneID" id="103647983"/>
<dbReference type="PANTHER" id="PTHR44916:SF1">
    <property type="entry name" value="CHAPERONE DNAJ-DOMAIN SUPERFAMILY PROTEIN-RELATED"/>
    <property type="match status" value="1"/>
</dbReference>
<sequence>MASHSPFMFHLYIKARSVPILSAIKNRYYKVTDGALRACGETTSVVFRPYNSMWSITTCFGIDFKKTKNKCINMRKKLKKRILGVEESASQQEIEKVYHKLALRLHPDTNPGNEPKRSFSGCRRLYPFLEIQRKELYMMRLTSVMTIQSSGVLPNNVQKAAFLFFYIKPTENDKKLRKFFPEEKGPISNIDPIEVEAAELSACLFSHIGSSASNLVSVSRRSIMVHMEAVGTSPRDGQFEDPMSAAEEAAFCNPVSAAEEVAFCNAFTRVLKPKMEE</sequence>
<dbReference type="SUPFAM" id="SSF46565">
    <property type="entry name" value="Chaperone J-domain"/>
    <property type="match status" value="1"/>
</dbReference>
<dbReference type="InterPro" id="IPR001623">
    <property type="entry name" value="DnaJ_domain"/>
</dbReference>
<reference evidence="2" key="3">
    <citation type="submission" date="2021-05" db="UniProtKB">
        <authorList>
            <consortium name="EnsemblPlants"/>
        </authorList>
    </citation>
    <scope>IDENTIFICATION</scope>
    <source>
        <strain evidence="2">cv. B73</strain>
    </source>
</reference>
<dbReference type="RefSeq" id="XP_020404243.1">
    <property type="nucleotide sequence ID" value="XM_020548654.3"/>
</dbReference>
<dbReference type="Proteomes" id="UP000007305">
    <property type="component" value="Chromosome 2"/>
</dbReference>
<dbReference type="SMART" id="SM00271">
    <property type="entry name" value="DnaJ"/>
    <property type="match status" value="1"/>
</dbReference>
<dbReference type="PRINTS" id="PR00625">
    <property type="entry name" value="JDOMAIN"/>
</dbReference>
<dbReference type="Gramene" id="Zm00001eb112530_T003">
    <property type="protein sequence ID" value="Zm00001eb112530_P003"/>
    <property type="gene ID" value="Zm00001eb112530"/>
</dbReference>
<feature type="domain" description="J" evidence="1">
    <location>
        <begin position="78"/>
        <end position="134"/>
    </location>
</feature>
<evidence type="ECO:0000259" key="1">
    <source>
        <dbReference type="PROSITE" id="PS50076"/>
    </source>
</evidence>
<gene>
    <name evidence="2" type="primary">LOC103647983</name>
</gene>
<keyword evidence="3" id="KW-1185">Reference proteome</keyword>
<dbReference type="EnsemblPlants" id="Zm00001eb112530_T003">
    <property type="protein sequence ID" value="Zm00001eb112530_P003"/>
    <property type="gene ID" value="Zm00001eb112530"/>
</dbReference>
<dbReference type="InterPro" id="IPR036869">
    <property type="entry name" value="J_dom_sf"/>
</dbReference>
<dbReference type="Pfam" id="PF00226">
    <property type="entry name" value="DnaJ"/>
    <property type="match status" value="1"/>
</dbReference>
<reference evidence="3" key="1">
    <citation type="submission" date="2015-12" db="EMBL/GenBank/DDBJ databases">
        <title>Update maize B73 reference genome by single molecule sequencing technologies.</title>
        <authorList>
            <consortium name="Maize Genome Sequencing Project"/>
            <person name="Ware D."/>
        </authorList>
    </citation>
    <scope>NUCLEOTIDE SEQUENCE [LARGE SCALE GENOMIC DNA]</scope>
    <source>
        <strain evidence="3">cv. B73</strain>
    </source>
</reference>
<evidence type="ECO:0000313" key="2">
    <source>
        <dbReference type="EnsemblPlants" id="Zm00001eb112530_P003"/>
    </source>
</evidence>
<protein>
    <recommendedName>
        <fullName evidence="1">J domain-containing protein</fullName>
    </recommendedName>
</protein>
<dbReference type="InterPro" id="IPR042977">
    <property type="entry name" value="AtJ6-like"/>
</dbReference>
<dbReference type="InParanoid" id="A0A804MUJ8"/>
<dbReference type="PANTHER" id="PTHR44916">
    <property type="entry name" value="CHAPERONE DNAJ-DOMAIN SUPERFAMILY PROTEIN-RELATED"/>
    <property type="match status" value="1"/>
</dbReference>
<name>A0A804MUJ8_MAIZE</name>
<dbReference type="Gene3D" id="1.10.287.110">
    <property type="entry name" value="DnaJ domain"/>
    <property type="match status" value="1"/>
</dbReference>
<dbReference type="CDD" id="cd06257">
    <property type="entry name" value="DnaJ"/>
    <property type="match status" value="1"/>
</dbReference>
<reference evidence="2" key="2">
    <citation type="submission" date="2019-07" db="EMBL/GenBank/DDBJ databases">
        <authorList>
            <person name="Seetharam A."/>
            <person name="Woodhouse M."/>
            <person name="Cannon E."/>
        </authorList>
    </citation>
    <scope>NUCLEOTIDE SEQUENCE [LARGE SCALE GENOMIC DNA]</scope>
    <source>
        <strain evidence="2">cv. B73</strain>
    </source>
</reference>